<organism evidence="5">
    <name type="scientific">Streptomyces sp. R21</name>
    <dbReference type="NCBI Taxonomy" id="3238627"/>
    <lineage>
        <taxon>Bacteria</taxon>
        <taxon>Bacillati</taxon>
        <taxon>Actinomycetota</taxon>
        <taxon>Actinomycetes</taxon>
        <taxon>Kitasatosporales</taxon>
        <taxon>Streptomycetaceae</taxon>
        <taxon>Streptomyces</taxon>
    </lineage>
</organism>
<dbReference type="Pfam" id="PF13185">
    <property type="entry name" value="GAF_2"/>
    <property type="match status" value="1"/>
</dbReference>
<gene>
    <name evidence="5" type="ORF">AB5J56_42590</name>
</gene>
<keyword evidence="2" id="KW-0804">Transcription</keyword>
<dbReference type="GO" id="GO:0003723">
    <property type="term" value="F:RNA binding"/>
    <property type="evidence" value="ECO:0007669"/>
    <property type="project" value="InterPro"/>
</dbReference>
<keyword evidence="1" id="KW-0805">Transcription regulation</keyword>
<dbReference type="SUPFAM" id="SSF55781">
    <property type="entry name" value="GAF domain-like"/>
    <property type="match status" value="1"/>
</dbReference>
<dbReference type="RefSeq" id="WP_369241459.1">
    <property type="nucleotide sequence ID" value="NZ_CP163435.1"/>
</dbReference>
<evidence type="ECO:0000259" key="4">
    <source>
        <dbReference type="PROSITE" id="PS50921"/>
    </source>
</evidence>
<reference evidence="5" key="1">
    <citation type="submission" date="2024-07" db="EMBL/GenBank/DDBJ databases">
        <authorList>
            <person name="Yu S.T."/>
        </authorList>
    </citation>
    <scope>NUCLEOTIDE SEQUENCE</scope>
    <source>
        <strain evidence="5">R21</strain>
    </source>
</reference>
<dbReference type="Gene3D" id="3.30.450.40">
    <property type="match status" value="1"/>
</dbReference>
<dbReference type="AlphaFoldDB" id="A0AB39PJE0"/>
<dbReference type="InterPro" id="IPR012074">
    <property type="entry name" value="GAF_ANTAR"/>
</dbReference>
<dbReference type="Pfam" id="PF03861">
    <property type="entry name" value="ANTAR"/>
    <property type="match status" value="1"/>
</dbReference>
<evidence type="ECO:0000256" key="1">
    <source>
        <dbReference type="ARBA" id="ARBA00023015"/>
    </source>
</evidence>
<evidence type="ECO:0000256" key="3">
    <source>
        <dbReference type="SAM" id="MobiDB-lite"/>
    </source>
</evidence>
<name>A0AB39PJE0_9ACTN</name>
<evidence type="ECO:0000313" key="5">
    <source>
        <dbReference type="EMBL" id="XDQ30988.1"/>
    </source>
</evidence>
<evidence type="ECO:0000256" key="2">
    <source>
        <dbReference type="ARBA" id="ARBA00023163"/>
    </source>
</evidence>
<dbReference type="SMART" id="SM01012">
    <property type="entry name" value="ANTAR"/>
    <property type="match status" value="1"/>
</dbReference>
<dbReference type="PROSITE" id="PS50921">
    <property type="entry name" value="ANTAR"/>
    <property type="match status" value="1"/>
</dbReference>
<dbReference type="Gene3D" id="1.10.10.10">
    <property type="entry name" value="Winged helix-like DNA-binding domain superfamily/Winged helix DNA-binding domain"/>
    <property type="match status" value="1"/>
</dbReference>
<dbReference type="InterPro" id="IPR029016">
    <property type="entry name" value="GAF-like_dom_sf"/>
</dbReference>
<proteinExistence type="predicted"/>
<feature type="compositionally biased region" description="Polar residues" evidence="3">
    <location>
        <begin position="53"/>
        <end position="64"/>
    </location>
</feature>
<dbReference type="InterPro" id="IPR005561">
    <property type="entry name" value="ANTAR"/>
</dbReference>
<accession>A0AB39PJE0</accession>
<protein>
    <submittedName>
        <fullName evidence="5">ANTAR domain-containing response regulator</fullName>
    </submittedName>
</protein>
<dbReference type="SMART" id="SM00065">
    <property type="entry name" value="GAF"/>
    <property type="match status" value="1"/>
</dbReference>
<dbReference type="EMBL" id="CP163435">
    <property type="protein sequence ID" value="XDQ30988.1"/>
    <property type="molecule type" value="Genomic_DNA"/>
</dbReference>
<dbReference type="PIRSF" id="PIRSF036625">
    <property type="entry name" value="GAF_ANTAR"/>
    <property type="match status" value="1"/>
</dbReference>
<feature type="domain" description="ANTAR" evidence="4">
    <location>
        <begin position="171"/>
        <end position="232"/>
    </location>
</feature>
<dbReference type="InterPro" id="IPR003018">
    <property type="entry name" value="GAF"/>
</dbReference>
<feature type="region of interest" description="Disordered" evidence="3">
    <location>
        <begin position="46"/>
        <end position="69"/>
    </location>
</feature>
<sequence length="263" mass="28722">MSLPVHQHPAAGVLLTLADARLRGEGEETFLSRLARDAARVPGVDAAGCHLTGTDSRPRSQGASNDAAGQLERAQMELREGPCIETARSSTPLTNVPMLHAHSRTRWPRFTRRALDAGFTAVTALPLRSHDRLLGTLNLYHQHGALHRDDVRWCQLLAAAAALGLAHHDLLHEARRRGEQLQGALDSRVVIEQAKGILAERLDCPVQDAFALLRRHARSNRMKLTDLSAQIIGGPADAGPFPRPSVVADRGSRVGLPRLPHWY</sequence>
<dbReference type="InterPro" id="IPR036388">
    <property type="entry name" value="WH-like_DNA-bd_sf"/>
</dbReference>